<evidence type="ECO:0000256" key="5">
    <source>
        <dbReference type="ARBA" id="ARBA00075513"/>
    </source>
</evidence>
<dbReference type="EMBL" id="OW240915">
    <property type="protein sequence ID" value="CAH2281882.1"/>
    <property type="molecule type" value="Genomic_DNA"/>
</dbReference>
<dbReference type="GO" id="GO:0016740">
    <property type="term" value="F:transferase activity"/>
    <property type="evidence" value="ECO:0007669"/>
    <property type="project" value="UniProtKB-KW"/>
</dbReference>
<dbReference type="InterPro" id="IPR017703">
    <property type="entry name" value="YgfZ/GCV_T_CS"/>
</dbReference>
<dbReference type="PANTHER" id="PTHR22602:SF0">
    <property type="entry name" value="TRANSFERASE CAF17, MITOCHONDRIAL-RELATED"/>
    <property type="match status" value="1"/>
</dbReference>
<dbReference type="InterPro" id="IPR027266">
    <property type="entry name" value="TrmE/GcvT-like"/>
</dbReference>
<keyword evidence="2" id="KW-0809">Transit peptide</keyword>
<comment type="similarity">
    <text evidence="6">Belongs to the GcvT family. CAF17/IBA57 subfamily.</text>
</comment>
<gene>
    <name evidence="9" type="ORF">PECUL_23A014163</name>
</gene>
<evidence type="ECO:0000313" key="10">
    <source>
        <dbReference type="Proteomes" id="UP001295444"/>
    </source>
</evidence>
<evidence type="ECO:0000259" key="8">
    <source>
        <dbReference type="Pfam" id="PF25455"/>
    </source>
</evidence>
<evidence type="ECO:0000256" key="4">
    <source>
        <dbReference type="ARBA" id="ARBA00023133"/>
    </source>
</evidence>
<dbReference type="Proteomes" id="UP001295444">
    <property type="component" value="Chromosome 04"/>
</dbReference>
<dbReference type="AlphaFoldDB" id="A0AAD1W2R5"/>
<evidence type="ECO:0000256" key="6">
    <source>
        <dbReference type="ARBA" id="ARBA00093447"/>
    </source>
</evidence>
<accession>A0AAD1W2R5</accession>
<evidence type="ECO:0000256" key="3">
    <source>
        <dbReference type="ARBA" id="ARBA00023128"/>
    </source>
</evidence>
<dbReference type="NCBIfam" id="TIGR03317">
    <property type="entry name" value="ygfZ_signature"/>
    <property type="match status" value="1"/>
</dbReference>
<protein>
    <recommendedName>
        <fullName evidence="7">Iron-sulfur cluster assembly factor IBA57, mitochondrial</fullName>
    </recommendedName>
    <alternativeName>
        <fullName evidence="5">Iron-sulfur cluster assembly factor homolog</fullName>
    </alternativeName>
</protein>
<dbReference type="PANTHER" id="PTHR22602">
    <property type="entry name" value="TRANSFERASE CAF17, MITOCHONDRIAL-RELATED"/>
    <property type="match status" value="1"/>
</dbReference>
<organism evidence="9 10">
    <name type="scientific">Pelobates cultripes</name>
    <name type="common">Western spadefoot toad</name>
    <dbReference type="NCBI Taxonomy" id="61616"/>
    <lineage>
        <taxon>Eukaryota</taxon>
        <taxon>Metazoa</taxon>
        <taxon>Chordata</taxon>
        <taxon>Craniata</taxon>
        <taxon>Vertebrata</taxon>
        <taxon>Euteleostomi</taxon>
        <taxon>Amphibia</taxon>
        <taxon>Batrachia</taxon>
        <taxon>Anura</taxon>
        <taxon>Pelobatoidea</taxon>
        <taxon>Pelobatidae</taxon>
        <taxon>Pelobates</taxon>
    </lineage>
</organism>
<keyword evidence="10" id="KW-1185">Reference proteome</keyword>
<dbReference type="FunFam" id="3.30.1360.120:FF:000015">
    <property type="entry name" value="IBA57, iron-sulfur cluster assembly"/>
    <property type="match status" value="1"/>
</dbReference>
<name>A0AAD1W2R5_PELCU</name>
<evidence type="ECO:0000256" key="2">
    <source>
        <dbReference type="ARBA" id="ARBA00022946"/>
    </source>
</evidence>
<dbReference type="Gene3D" id="3.30.1360.120">
    <property type="entry name" value="Probable tRNA modification gtpase trme, domain 1"/>
    <property type="match status" value="2"/>
</dbReference>
<keyword evidence="4" id="KW-0350">Heme biosynthesis</keyword>
<evidence type="ECO:0000256" key="7">
    <source>
        <dbReference type="ARBA" id="ARBA00093625"/>
    </source>
</evidence>
<evidence type="ECO:0000256" key="1">
    <source>
        <dbReference type="ARBA" id="ARBA00004173"/>
    </source>
</evidence>
<dbReference type="GO" id="GO:0016226">
    <property type="term" value="P:iron-sulfur cluster assembly"/>
    <property type="evidence" value="ECO:0007669"/>
    <property type="project" value="TreeGrafter"/>
</dbReference>
<comment type="subcellular location">
    <subcellularLocation>
        <location evidence="1">Mitochondrion</location>
    </subcellularLocation>
</comment>
<dbReference type="GO" id="GO:0005759">
    <property type="term" value="C:mitochondrial matrix"/>
    <property type="evidence" value="ECO:0007669"/>
    <property type="project" value="TreeGrafter"/>
</dbReference>
<feature type="domain" description="CAF17 C-terminal" evidence="8">
    <location>
        <begin position="244"/>
        <end position="319"/>
    </location>
</feature>
<dbReference type="SUPFAM" id="SSF103025">
    <property type="entry name" value="Folate-binding domain"/>
    <property type="match status" value="1"/>
</dbReference>
<evidence type="ECO:0000313" key="9">
    <source>
        <dbReference type="EMBL" id="CAH2281882.1"/>
    </source>
</evidence>
<dbReference type="GO" id="GO:0006783">
    <property type="term" value="P:heme biosynthetic process"/>
    <property type="evidence" value="ECO:0007669"/>
    <property type="project" value="UniProtKB-KW"/>
</dbReference>
<keyword evidence="9" id="KW-0808">Transferase</keyword>
<sequence length="322" mass="35387">MVLVWGSRSLSLPLRPWCRGLSGLCCPLAPRRSLLRLRGPHTPAFLQGLMTNDAARLKEGALYAHLLSVQGRSLYDVILYRLSTGNDDPSDVLLECDISAVEPIQSHLKVYNFRKKVDIQPCPELSVWAVISSQTNLEPPNKKLPAPAVLCTPDPRVAVMGWRLVAQTEANVKDILPNCQMGCFHDYCKHRYEQGIPEGVHDIPPGVALPLESNVVYLNGISFSKGCYVGQELTARTHHTGVIRKRLVPVRLSSPLTPGTQGLEIITASGKAAGKYRAGLGDLGLALLRLAHVNEELHIKVDNQGLINVKASIPEWWPKPTE</sequence>
<reference evidence="9" key="1">
    <citation type="submission" date="2022-03" db="EMBL/GenBank/DDBJ databases">
        <authorList>
            <person name="Alioto T."/>
            <person name="Alioto T."/>
            <person name="Gomez Garrido J."/>
        </authorList>
    </citation>
    <scope>NUCLEOTIDE SEQUENCE</scope>
</reference>
<proteinExistence type="inferred from homology"/>
<dbReference type="InterPro" id="IPR057460">
    <property type="entry name" value="CAF17_C"/>
</dbReference>
<dbReference type="InterPro" id="IPR045179">
    <property type="entry name" value="YgfZ/GcvT"/>
</dbReference>
<keyword evidence="3" id="KW-0496">Mitochondrion</keyword>
<dbReference type="Pfam" id="PF25455">
    <property type="entry name" value="Beta-barrel_CAF17_C"/>
    <property type="match status" value="1"/>
</dbReference>